<evidence type="ECO:0000256" key="1">
    <source>
        <dbReference type="SAM" id="Phobius"/>
    </source>
</evidence>
<sequence length="179" mass="19778">MERLNSYLGKHLWAQIVLTLLVASAVSMLLFPGRSFGTVLVRTAVVSAGGIAIMIAMRRKEERAAGGSADRLVTLERKLRKGDVPTDPRERRAMRDLVEQRLHRTRHRVTAQVFLVVLFCAVVTAVAAASGPRQTVGVAVFSGVFLSWLVFYGNRQHRLLRTMRDALASETPGASDRSH</sequence>
<dbReference type="Proteomes" id="UP001596156">
    <property type="component" value="Unassembled WGS sequence"/>
</dbReference>
<feature type="transmembrane region" description="Helical" evidence="1">
    <location>
        <begin position="109"/>
        <end position="129"/>
    </location>
</feature>
<name>A0ABW0DAN7_STRFI</name>
<reference evidence="3" key="1">
    <citation type="journal article" date="2019" name="Int. J. Syst. Evol. Microbiol.">
        <title>The Global Catalogue of Microorganisms (GCM) 10K type strain sequencing project: providing services to taxonomists for standard genome sequencing and annotation.</title>
        <authorList>
            <consortium name="The Broad Institute Genomics Platform"/>
            <consortium name="The Broad Institute Genome Sequencing Center for Infectious Disease"/>
            <person name="Wu L."/>
            <person name="Ma J."/>
        </authorList>
    </citation>
    <scope>NUCLEOTIDE SEQUENCE [LARGE SCALE GENOMIC DNA]</scope>
    <source>
        <strain evidence="3">CCM 8479</strain>
    </source>
</reference>
<dbReference type="RefSeq" id="WP_344642133.1">
    <property type="nucleotide sequence ID" value="NZ_BAAASS010000001.1"/>
</dbReference>
<feature type="transmembrane region" description="Helical" evidence="1">
    <location>
        <begin position="135"/>
        <end position="154"/>
    </location>
</feature>
<gene>
    <name evidence="2" type="ORF">ACFPN6_19915</name>
</gene>
<organism evidence="2 3">
    <name type="scientific">Streptomyces fimbriatus</name>
    <dbReference type="NCBI Taxonomy" id="68197"/>
    <lineage>
        <taxon>Bacteria</taxon>
        <taxon>Bacillati</taxon>
        <taxon>Actinomycetota</taxon>
        <taxon>Actinomycetes</taxon>
        <taxon>Kitasatosporales</taxon>
        <taxon>Streptomycetaceae</taxon>
        <taxon>Streptomyces</taxon>
    </lineage>
</organism>
<comment type="caution">
    <text evidence="2">The sequence shown here is derived from an EMBL/GenBank/DDBJ whole genome shotgun (WGS) entry which is preliminary data.</text>
</comment>
<protein>
    <submittedName>
        <fullName evidence="2">Uncharacterized protein</fullName>
    </submittedName>
</protein>
<dbReference type="EMBL" id="JBHSKL010000026">
    <property type="protein sequence ID" value="MFC5226822.1"/>
    <property type="molecule type" value="Genomic_DNA"/>
</dbReference>
<keyword evidence="1" id="KW-1133">Transmembrane helix</keyword>
<keyword evidence="1" id="KW-0472">Membrane</keyword>
<feature type="transmembrane region" description="Helical" evidence="1">
    <location>
        <begin position="39"/>
        <end position="57"/>
    </location>
</feature>
<keyword evidence="3" id="KW-1185">Reference proteome</keyword>
<accession>A0ABW0DAN7</accession>
<evidence type="ECO:0000313" key="2">
    <source>
        <dbReference type="EMBL" id="MFC5226822.1"/>
    </source>
</evidence>
<keyword evidence="1" id="KW-0812">Transmembrane</keyword>
<evidence type="ECO:0000313" key="3">
    <source>
        <dbReference type="Proteomes" id="UP001596156"/>
    </source>
</evidence>
<proteinExistence type="predicted"/>
<feature type="transmembrane region" description="Helical" evidence="1">
    <location>
        <begin position="12"/>
        <end position="33"/>
    </location>
</feature>